<dbReference type="Proteomes" id="UP000003645">
    <property type="component" value="Chromosome"/>
</dbReference>
<dbReference type="PANTHER" id="PTHR43630">
    <property type="entry name" value="POLY-BETA-1,6-N-ACETYL-D-GLUCOSAMINE SYNTHASE"/>
    <property type="match status" value="1"/>
</dbReference>
<dbReference type="PANTHER" id="PTHR43630:SF1">
    <property type="entry name" value="POLY-BETA-1,6-N-ACETYL-D-GLUCOSAMINE SYNTHASE"/>
    <property type="match status" value="1"/>
</dbReference>
<dbReference type="GO" id="GO:0016757">
    <property type="term" value="F:glycosyltransferase activity"/>
    <property type="evidence" value="ECO:0007669"/>
    <property type="project" value="UniProtKB-KW"/>
</dbReference>
<proteinExistence type="inferred from homology"/>
<comment type="similarity">
    <text evidence="1">Belongs to the glycosyltransferase 2 family.</text>
</comment>
<protein>
    <submittedName>
        <fullName evidence="6">Glycosyl transferase</fullName>
    </submittedName>
</protein>
<keyword evidence="2" id="KW-0328">Glycosyltransferase</keyword>
<feature type="transmembrane region" description="Helical" evidence="4">
    <location>
        <begin position="324"/>
        <end position="344"/>
    </location>
</feature>
<keyword evidence="7" id="KW-1185">Reference proteome</keyword>
<dbReference type="HOGENOM" id="CLU_023978_3_1_9"/>
<organism evidence="6 7">
    <name type="scientific">Limosilactobacillus mucosae LM1</name>
    <dbReference type="NCBI Taxonomy" id="1130798"/>
    <lineage>
        <taxon>Bacteria</taxon>
        <taxon>Bacillati</taxon>
        <taxon>Bacillota</taxon>
        <taxon>Bacilli</taxon>
        <taxon>Lactobacillales</taxon>
        <taxon>Lactobacillaceae</taxon>
        <taxon>Limosilactobacillus</taxon>
    </lineage>
</organism>
<keyword evidence="3 6" id="KW-0808">Transferase</keyword>
<sequence>MAIYLIWVFFLLALGQNGQSIKETVLPDSSYRLLIMVPAMNEEAVIEQTMRLFLRETKMLSNIKMVIIDDASNDRTAAIVSRFIEQRGQGRIQLLQRHHPDAQTGKGNALNWAYRQLTQKSNDASHLICGVLDADAYMTAKSFRKVIQYFADDEKLDLLQTRVGMLETNNWLQLMQDIEFTVVNDWIQNTRNRLGNAAASGNGQFIRVSSVSSRQPWGNALLEDFEFSTRFLMQGKKTRYASDALVYQEAIDKTRPFIRQRSRWTQGGLDCLFSYWGKVLRSSFINIAAKFEMTFYMLIPFITIFTGVASLIVMGFTIVNLDDYWRLLVLLILINLFFSSYIILRYQKMTRSKQYGLLVWTALTFAFYNYLLYPAILIAFCRKISGQTRWVKTTHGLKKKIGRKAS</sequence>
<keyword evidence="4" id="KW-0472">Membrane</keyword>
<dbReference type="EMBL" id="CP011013">
    <property type="protein sequence ID" value="AJT50840.1"/>
    <property type="molecule type" value="Genomic_DNA"/>
</dbReference>
<dbReference type="STRING" id="1130798.LBLM1_07395"/>
<keyword evidence="4" id="KW-1133">Transmembrane helix</keyword>
<reference evidence="6 7" key="1">
    <citation type="journal article" date="2012" name="J. Bacteriol.">
        <title>Genome sequence of Lactobacillus mucosae LM1, isolated from piglet feces.</title>
        <authorList>
            <person name="Lee J.H."/>
            <person name="Valeriano V.D."/>
            <person name="Shin Y.R."/>
            <person name="Chae J.P."/>
            <person name="Kim G.B."/>
            <person name="Ham J.S."/>
            <person name="Chun J."/>
            <person name="Kang D.K."/>
        </authorList>
    </citation>
    <scope>NUCLEOTIDE SEQUENCE [LARGE SCALE GENOMIC DNA]</scope>
    <source>
        <strain evidence="6 7">LM1</strain>
    </source>
</reference>
<evidence type="ECO:0000313" key="6">
    <source>
        <dbReference type="EMBL" id="AJT50840.1"/>
    </source>
</evidence>
<evidence type="ECO:0000256" key="2">
    <source>
        <dbReference type="ARBA" id="ARBA00022676"/>
    </source>
</evidence>
<feature type="transmembrane region" description="Helical" evidence="4">
    <location>
        <begin position="295"/>
        <end position="318"/>
    </location>
</feature>
<gene>
    <name evidence="6" type="ORF">LBLM1_07395</name>
</gene>
<feature type="domain" description="Glycosyltransferase 2-like" evidence="5">
    <location>
        <begin position="131"/>
        <end position="326"/>
    </location>
</feature>
<keyword evidence="4" id="KW-0812">Transmembrane</keyword>
<evidence type="ECO:0000256" key="4">
    <source>
        <dbReference type="SAM" id="Phobius"/>
    </source>
</evidence>
<dbReference type="KEGG" id="lmu:LBLM1_07395"/>
<dbReference type="InterPro" id="IPR001173">
    <property type="entry name" value="Glyco_trans_2-like"/>
</dbReference>
<evidence type="ECO:0000313" key="7">
    <source>
        <dbReference type="Proteomes" id="UP000003645"/>
    </source>
</evidence>
<feature type="transmembrane region" description="Helical" evidence="4">
    <location>
        <begin position="356"/>
        <end position="380"/>
    </location>
</feature>
<dbReference type="Pfam" id="PF13632">
    <property type="entry name" value="Glyco_trans_2_3"/>
    <property type="match status" value="1"/>
</dbReference>
<name>A0A0D4CLN4_LIMMU</name>
<evidence type="ECO:0000259" key="5">
    <source>
        <dbReference type="Pfam" id="PF13632"/>
    </source>
</evidence>
<evidence type="ECO:0000256" key="1">
    <source>
        <dbReference type="ARBA" id="ARBA00006739"/>
    </source>
</evidence>
<dbReference type="Gene3D" id="3.90.550.10">
    <property type="entry name" value="Spore Coat Polysaccharide Biosynthesis Protein SpsA, Chain A"/>
    <property type="match status" value="1"/>
</dbReference>
<evidence type="ECO:0000256" key="3">
    <source>
        <dbReference type="ARBA" id="ARBA00022679"/>
    </source>
</evidence>
<dbReference type="InterPro" id="IPR029044">
    <property type="entry name" value="Nucleotide-diphossugar_trans"/>
</dbReference>
<dbReference type="AlphaFoldDB" id="A0A0D4CLN4"/>
<accession>A0A0D4CLN4</accession>
<dbReference type="SUPFAM" id="SSF53448">
    <property type="entry name" value="Nucleotide-diphospho-sugar transferases"/>
    <property type="match status" value="1"/>
</dbReference>